<dbReference type="Proteomes" id="UP001321760">
    <property type="component" value="Unassembled WGS sequence"/>
</dbReference>
<dbReference type="CDD" id="cd02440">
    <property type="entry name" value="AdoMet_MTases"/>
    <property type="match status" value="1"/>
</dbReference>
<reference evidence="3" key="2">
    <citation type="submission" date="2023-05" db="EMBL/GenBank/DDBJ databases">
        <authorList>
            <consortium name="Lawrence Berkeley National Laboratory"/>
            <person name="Steindorff A."/>
            <person name="Hensen N."/>
            <person name="Bonometti L."/>
            <person name="Westerberg I."/>
            <person name="Brannstrom I.O."/>
            <person name="Guillou S."/>
            <person name="Cros-Aarteil S."/>
            <person name="Calhoun S."/>
            <person name="Haridas S."/>
            <person name="Kuo A."/>
            <person name="Mondo S."/>
            <person name="Pangilinan J."/>
            <person name="Riley R."/>
            <person name="Labutti K."/>
            <person name="Andreopoulos B."/>
            <person name="Lipzen A."/>
            <person name="Chen C."/>
            <person name="Yanf M."/>
            <person name="Daum C."/>
            <person name="Ng V."/>
            <person name="Clum A."/>
            <person name="Ohm R."/>
            <person name="Martin F."/>
            <person name="Silar P."/>
            <person name="Natvig D."/>
            <person name="Lalanne C."/>
            <person name="Gautier V."/>
            <person name="Ament-Velasquez S.L."/>
            <person name="Kruys A."/>
            <person name="Hutchinson M.I."/>
            <person name="Powell A.J."/>
            <person name="Barry K."/>
            <person name="Miller A.N."/>
            <person name="Grigoriev I.V."/>
            <person name="Debuchy R."/>
            <person name="Gladieux P."/>
            <person name="Thoren M.H."/>
            <person name="Johannesson H."/>
        </authorList>
    </citation>
    <scope>NUCLEOTIDE SEQUENCE</scope>
    <source>
        <strain evidence="3">PSN243</strain>
    </source>
</reference>
<dbReference type="AlphaFoldDB" id="A0AAV9GD30"/>
<evidence type="ECO:0000313" key="4">
    <source>
        <dbReference type="Proteomes" id="UP001321760"/>
    </source>
</evidence>
<dbReference type="Gene3D" id="3.40.50.150">
    <property type="entry name" value="Vaccinia Virus protein VP39"/>
    <property type="match status" value="1"/>
</dbReference>
<dbReference type="Pfam" id="PF13489">
    <property type="entry name" value="Methyltransf_23"/>
    <property type="match status" value="1"/>
</dbReference>
<keyword evidence="4" id="KW-1185">Reference proteome</keyword>
<evidence type="ECO:0000256" key="2">
    <source>
        <dbReference type="SAM" id="MobiDB-lite"/>
    </source>
</evidence>
<dbReference type="PANTHER" id="PTHR43591:SF10">
    <property type="entry name" value="ABC TRANSMEMBRANE TYPE-1 DOMAIN-CONTAINING PROTEIN-RELATED"/>
    <property type="match status" value="1"/>
</dbReference>
<dbReference type="GO" id="GO:0008168">
    <property type="term" value="F:methyltransferase activity"/>
    <property type="evidence" value="ECO:0007669"/>
    <property type="project" value="UniProtKB-KW"/>
</dbReference>
<dbReference type="GO" id="GO:0032259">
    <property type="term" value="P:methylation"/>
    <property type="evidence" value="ECO:0007669"/>
    <property type="project" value="UniProtKB-KW"/>
</dbReference>
<protein>
    <submittedName>
        <fullName evidence="3">S-adenosyl-L-methionine-dependent methyltransferase</fullName>
    </submittedName>
</protein>
<dbReference type="PANTHER" id="PTHR43591">
    <property type="entry name" value="METHYLTRANSFERASE"/>
    <property type="match status" value="1"/>
</dbReference>
<feature type="region of interest" description="Disordered" evidence="2">
    <location>
        <begin position="1"/>
        <end position="57"/>
    </location>
</feature>
<evidence type="ECO:0000256" key="1">
    <source>
        <dbReference type="ARBA" id="ARBA00038158"/>
    </source>
</evidence>
<dbReference type="EMBL" id="MU865957">
    <property type="protein sequence ID" value="KAK4446348.1"/>
    <property type="molecule type" value="Genomic_DNA"/>
</dbReference>
<reference evidence="3" key="1">
    <citation type="journal article" date="2023" name="Mol. Phylogenet. Evol.">
        <title>Genome-scale phylogeny and comparative genomics of the fungal order Sordariales.</title>
        <authorList>
            <person name="Hensen N."/>
            <person name="Bonometti L."/>
            <person name="Westerberg I."/>
            <person name="Brannstrom I.O."/>
            <person name="Guillou S."/>
            <person name="Cros-Aarteil S."/>
            <person name="Calhoun S."/>
            <person name="Haridas S."/>
            <person name="Kuo A."/>
            <person name="Mondo S."/>
            <person name="Pangilinan J."/>
            <person name="Riley R."/>
            <person name="LaButti K."/>
            <person name="Andreopoulos B."/>
            <person name="Lipzen A."/>
            <person name="Chen C."/>
            <person name="Yan M."/>
            <person name="Daum C."/>
            <person name="Ng V."/>
            <person name="Clum A."/>
            <person name="Steindorff A."/>
            <person name="Ohm R.A."/>
            <person name="Martin F."/>
            <person name="Silar P."/>
            <person name="Natvig D.O."/>
            <person name="Lalanne C."/>
            <person name="Gautier V."/>
            <person name="Ament-Velasquez S.L."/>
            <person name="Kruys A."/>
            <person name="Hutchinson M.I."/>
            <person name="Powell A.J."/>
            <person name="Barry K."/>
            <person name="Miller A.N."/>
            <person name="Grigoriev I.V."/>
            <person name="Debuchy R."/>
            <person name="Gladieux P."/>
            <person name="Hiltunen Thoren M."/>
            <person name="Johannesson H."/>
        </authorList>
    </citation>
    <scope>NUCLEOTIDE SEQUENCE</scope>
    <source>
        <strain evidence="3">PSN243</strain>
    </source>
</reference>
<gene>
    <name evidence="3" type="ORF">QBC34DRAFT_450794</name>
</gene>
<feature type="compositionally biased region" description="Low complexity" evidence="2">
    <location>
        <begin position="7"/>
        <end position="23"/>
    </location>
</feature>
<organism evidence="3 4">
    <name type="scientific">Podospora aff. communis PSN243</name>
    <dbReference type="NCBI Taxonomy" id="3040156"/>
    <lineage>
        <taxon>Eukaryota</taxon>
        <taxon>Fungi</taxon>
        <taxon>Dikarya</taxon>
        <taxon>Ascomycota</taxon>
        <taxon>Pezizomycotina</taxon>
        <taxon>Sordariomycetes</taxon>
        <taxon>Sordariomycetidae</taxon>
        <taxon>Sordariales</taxon>
        <taxon>Podosporaceae</taxon>
        <taxon>Podospora</taxon>
    </lineage>
</organism>
<accession>A0AAV9GD30</accession>
<keyword evidence="3" id="KW-0489">Methyltransferase</keyword>
<comment type="caution">
    <text evidence="3">The sequence shown here is derived from an EMBL/GenBank/DDBJ whole genome shotgun (WGS) entry which is preliminary data.</text>
</comment>
<name>A0AAV9GD30_9PEZI</name>
<proteinExistence type="inferred from homology"/>
<dbReference type="InterPro" id="IPR029063">
    <property type="entry name" value="SAM-dependent_MTases_sf"/>
</dbReference>
<comment type="similarity">
    <text evidence="1">Belongs to the methyltransferase superfamily. LaeA methyltransferase family.</text>
</comment>
<evidence type="ECO:0000313" key="3">
    <source>
        <dbReference type="EMBL" id="KAK4446348.1"/>
    </source>
</evidence>
<keyword evidence="3" id="KW-0808">Transferase</keyword>
<dbReference type="SUPFAM" id="SSF53335">
    <property type="entry name" value="S-adenosyl-L-methionine-dependent methyltransferases"/>
    <property type="match status" value="1"/>
</dbReference>
<sequence>MSNTKKTGSASPPAGSPAATGSADHAVPGQLVAAEAPDDHVDDVGSAYKSDNGSTTASLSSSILEYDSTYFTPNDDRQSENVDITHHYMTLLLGGKLYLAPINKEVQKVVDIGTGNSSDFADEHPGAKVIGTDLSPIQPLWIPPNLKFEIDDATKSWTWPDNTFDFVHIRFLAGGIRDWTALFKEAYRVLKPGGWLQSGEFDPRFLSDDGTMDDQEAAKRWNEVFTEGGNKIGSPFNVITDNLQEKAIKEAGFGAVEAATYKAPVGPWTADKKLAEAGQYGYTLFFCTQILGWSKEEHQVFLTTVRKMIRNYRKIHLYFQARYVWGQKPEA</sequence>